<dbReference type="EMBL" id="PSQE01000007">
    <property type="protein sequence ID" value="RHN49395.1"/>
    <property type="molecule type" value="Genomic_DNA"/>
</dbReference>
<reference evidence="2" key="1">
    <citation type="journal article" date="2018" name="Nat. Plants">
        <title>Whole-genome landscape of Medicago truncatula symbiotic genes.</title>
        <authorList>
            <person name="Pecrix Y."/>
            <person name="Staton S.E."/>
            <person name="Sallet E."/>
            <person name="Lelandais-Briere C."/>
            <person name="Moreau S."/>
            <person name="Carrere S."/>
            <person name="Blein T."/>
            <person name="Jardinaud M.F."/>
            <person name="Latrasse D."/>
            <person name="Zouine M."/>
            <person name="Zahm M."/>
            <person name="Kreplak J."/>
            <person name="Mayjonade B."/>
            <person name="Satge C."/>
            <person name="Perez M."/>
            <person name="Cauet S."/>
            <person name="Marande W."/>
            <person name="Chantry-Darmon C."/>
            <person name="Lopez-Roques C."/>
            <person name="Bouchez O."/>
            <person name="Berard A."/>
            <person name="Debelle F."/>
            <person name="Munos S."/>
            <person name="Bendahmane A."/>
            <person name="Berges H."/>
            <person name="Niebel A."/>
            <person name="Buitink J."/>
            <person name="Frugier F."/>
            <person name="Benhamed M."/>
            <person name="Crespi M."/>
            <person name="Gouzy J."/>
            <person name="Gamas P."/>
        </authorList>
    </citation>
    <scope>NUCLEOTIDE SEQUENCE [LARGE SCALE GENOMIC DNA]</scope>
    <source>
        <strain evidence="2">cv. Jemalong A17</strain>
    </source>
</reference>
<proteinExistence type="predicted"/>
<name>A0A396HDN3_MEDTR</name>
<evidence type="ECO:0000313" key="2">
    <source>
        <dbReference type="Proteomes" id="UP000265566"/>
    </source>
</evidence>
<organism evidence="1 2">
    <name type="scientific">Medicago truncatula</name>
    <name type="common">Barrel medic</name>
    <name type="synonym">Medicago tribuloides</name>
    <dbReference type="NCBI Taxonomy" id="3880"/>
    <lineage>
        <taxon>Eukaryota</taxon>
        <taxon>Viridiplantae</taxon>
        <taxon>Streptophyta</taxon>
        <taxon>Embryophyta</taxon>
        <taxon>Tracheophyta</taxon>
        <taxon>Spermatophyta</taxon>
        <taxon>Magnoliopsida</taxon>
        <taxon>eudicotyledons</taxon>
        <taxon>Gunneridae</taxon>
        <taxon>Pentapetalae</taxon>
        <taxon>rosids</taxon>
        <taxon>fabids</taxon>
        <taxon>Fabales</taxon>
        <taxon>Fabaceae</taxon>
        <taxon>Papilionoideae</taxon>
        <taxon>50 kb inversion clade</taxon>
        <taxon>NPAAA clade</taxon>
        <taxon>Hologalegina</taxon>
        <taxon>IRL clade</taxon>
        <taxon>Trifolieae</taxon>
        <taxon>Medicago</taxon>
    </lineage>
</organism>
<gene>
    <name evidence="1" type="ORF">MtrunA17_Chr7g0274051</name>
</gene>
<comment type="caution">
    <text evidence="1">The sequence shown here is derived from an EMBL/GenBank/DDBJ whole genome shotgun (WGS) entry which is preliminary data.</text>
</comment>
<dbReference type="Gramene" id="rna44220">
    <property type="protein sequence ID" value="RHN49395.1"/>
    <property type="gene ID" value="gene44220"/>
</dbReference>
<evidence type="ECO:0000313" key="1">
    <source>
        <dbReference type="EMBL" id="RHN49395.1"/>
    </source>
</evidence>
<dbReference type="AlphaFoldDB" id="A0A396HDN3"/>
<sequence>MQEQVVKMYIHASLVPTFPSDDKRSCSCQSFPLVTLVGLPENCLQVHFL</sequence>
<accession>A0A396HDN3</accession>
<dbReference type="Proteomes" id="UP000265566">
    <property type="component" value="Chromosome 7"/>
</dbReference>
<protein>
    <submittedName>
        <fullName evidence="1">Uncharacterized protein</fullName>
    </submittedName>
</protein>